<evidence type="ECO:0000256" key="3">
    <source>
        <dbReference type="ARBA" id="ARBA00022898"/>
    </source>
</evidence>
<dbReference type="CDD" id="cd00609">
    <property type="entry name" value="AAT_like"/>
    <property type="match status" value="1"/>
</dbReference>
<protein>
    <recommendedName>
        <fullName evidence="2">cysteine-S-conjugate beta-lyase</fullName>
        <ecNumber evidence="2">4.4.1.13</ecNumber>
    </recommendedName>
</protein>
<dbReference type="RefSeq" id="WP_301118963.1">
    <property type="nucleotide sequence ID" value="NZ_JAUHPX010000003.1"/>
</dbReference>
<dbReference type="Proteomes" id="UP001172737">
    <property type="component" value="Unassembled WGS sequence"/>
</dbReference>
<dbReference type="EMBL" id="JAUHPX010000003">
    <property type="protein sequence ID" value="MDN4487626.1"/>
    <property type="molecule type" value="Genomic_DNA"/>
</dbReference>
<evidence type="ECO:0000256" key="4">
    <source>
        <dbReference type="ARBA" id="ARBA00023239"/>
    </source>
</evidence>
<keyword evidence="7" id="KW-0808">Transferase</keyword>
<dbReference type="Pfam" id="PF00155">
    <property type="entry name" value="Aminotran_1_2"/>
    <property type="match status" value="1"/>
</dbReference>
<name>A0AAW7M950_9MICO</name>
<dbReference type="PANTHER" id="PTHR43525:SF2">
    <property type="entry name" value="CYSTATHIONINE BETA-LYASE-RELATED"/>
    <property type="match status" value="1"/>
</dbReference>
<dbReference type="SUPFAM" id="SSF53383">
    <property type="entry name" value="PLP-dependent transferases"/>
    <property type="match status" value="1"/>
</dbReference>
<evidence type="ECO:0000313" key="8">
    <source>
        <dbReference type="Proteomes" id="UP001172737"/>
    </source>
</evidence>
<comment type="caution">
    <text evidence="7">The sequence shown here is derived from an EMBL/GenBank/DDBJ whole genome shotgun (WGS) entry which is preliminary data.</text>
</comment>
<keyword evidence="4" id="KW-0456">Lyase</keyword>
<comment type="cofactor">
    <cofactor evidence="1">
        <name>pyridoxal 5'-phosphate</name>
        <dbReference type="ChEBI" id="CHEBI:597326"/>
    </cofactor>
</comment>
<accession>A0AAW7M950</accession>
<dbReference type="Gene3D" id="3.40.640.10">
    <property type="entry name" value="Type I PLP-dependent aspartate aminotransferase-like (Major domain)"/>
    <property type="match status" value="1"/>
</dbReference>
<dbReference type="InterPro" id="IPR051798">
    <property type="entry name" value="Class-II_PLP-Dep_Aminotrans"/>
</dbReference>
<dbReference type="GO" id="GO:0047804">
    <property type="term" value="F:cysteine-S-conjugate beta-lyase activity"/>
    <property type="evidence" value="ECO:0007669"/>
    <property type="project" value="UniProtKB-EC"/>
</dbReference>
<dbReference type="InterPro" id="IPR015424">
    <property type="entry name" value="PyrdxlP-dep_Trfase"/>
</dbReference>
<proteinExistence type="inferred from homology"/>
<keyword evidence="8" id="KW-1185">Reference proteome</keyword>
<evidence type="ECO:0000313" key="7">
    <source>
        <dbReference type="EMBL" id="MDN4487626.1"/>
    </source>
</evidence>
<dbReference type="InterPro" id="IPR015421">
    <property type="entry name" value="PyrdxlP-dep_Trfase_major"/>
</dbReference>
<dbReference type="GO" id="GO:0030170">
    <property type="term" value="F:pyridoxal phosphate binding"/>
    <property type="evidence" value="ECO:0007669"/>
    <property type="project" value="InterPro"/>
</dbReference>
<evidence type="ECO:0000256" key="1">
    <source>
        <dbReference type="ARBA" id="ARBA00001933"/>
    </source>
</evidence>
<feature type="domain" description="Aminotransferase class I/classII large" evidence="6">
    <location>
        <begin position="104"/>
        <end position="373"/>
    </location>
</feature>
<keyword evidence="3" id="KW-0663">Pyridoxal phosphate</keyword>
<evidence type="ECO:0000256" key="5">
    <source>
        <dbReference type="ARBA" id="ARBA00037974"/>
    </source>
</evidence>
<gene>
    <name evidence="7" type="ORF">QQX10_05525</name>
</gene>
<dbReference type="InterPro" id="IPR004839">
    <property type="entry name" value="Aminotransferase_I/II_large"/>
</dbReference>
<keyword evidence="7" id="KW-0032">Aminotransferase</keyword>
<reference evidence="7" key="1">
    <citation type="submission" date="2023-06" db="EMBL/GenBank/DDBJ databases">
        <title>Sysu t00039.</title>
        <authorList>
            <person name="Gao L."/>
            <person name="Fang B.-Z."/>
            <person name="Li W.-J."/>
        </authorList>
    </citation>
    <scope>NUCLEOTIDE SEQUENCE</scope>
    <source>
        <strain evidence="7">SYSU T00039</strain>
    </source>
</reference>
<sequence length="380" mass="40855">MTADPFDVPLSRLRERTSAKWRHYSPDVLPLWVAEMDVELAEPVQEAMVRAVRDGDLGYPGSTPYAEAFAQFARRWDWPGLDASRVIPVQSVILGYVDALLEHTDAGSAVIVNSPVYPPFYSYLIQAGREIVEAPLDSALRLDPDAIERAMTEATAEGRRAAYLLCNPHNPGGTAHTRAELQTLADLSRRHGVPVVSDEIHAPVVHAGHQFVPYVTVDPTAVSLHAASKAFNLAAVPAALMVGGVESGPLLDAFRAGKHHAPAHLGVIAQTAAYLHGDEWLTGMLAGLERNRFLVRDLLADHAPGVDYRVPEATYLTWLDFGDTLGEDPAAALLERGRVALNRGLDFGTGGAGHARLNIATSPEILAEAARRIGTALSGS</sequence>
<comment type="similarity">
    <text evidence="5">Belongs to the class-II pyridoxal-phosphate-dependent aminotransferase family. MalY/PatB cystathionine beta-lyase subfamily.</text>
</comment>
<dbReference type="InterPro" id="IPR015422">
    <property type="entry name" value="PyrdxlP-dep_Trfase_small"/>
</dbReference>
<dbReference type="PANTHER" id="PTHR43525">
    <property type="entry name" value="PROTEIN MALY"/>
    <property type="match status" value="1"/>
</dbReference>
<dbReference type="Gene3D" id="3.90.1150.10">
    <property type="entry name" value="Aspartate Aminotransferase, domain 1"/>
    <property type="match status" value="1"/>
</dbReference>
<organism evidence="7 8">
    <name type="scientific">Demequina lignilytica</name>
    <dbReference type="NCBI Taxonomy" id="3051663"/>
    <lineage>
        <taxon>Bacteria</taxon>
        <taxon>Bacillati</taxon>
        <taxon>Actinomycetota</taxon>
        <taxon>Actinomycetes</taxon>
        <taxon>Micrococcales</taxon>
        <taxon>Demequinaceae</taxon>
        <taxon>Demequina</taxon>
    </lineage>
</organism>
<dbReference type="GO" id="GO:0008483">
    <property type="term" value="F:transaminase activity"/>
    <property type="evidence" value="ECO:0007669"/>
    <property type="project" value="UniProtKB-KW"/>
</dbReference>
<dbReference type="EC" id="4.4.1.13" evidence="2"/>
<evidence type="ECO:0000259" key="6">
    <source>
        <dbReference type="Pfam" id="PF00155"/>
    </source>
</evidence>
<evidence type="ECO:0000256" key="2">
    <source>
        <dbReference type="ARBA" id="ARBA00012224"/>
    </source>
</evidence>
<dbReference type="AlphaFoldDB" id="A0AAW7M950"/>